<evidence type="ECO:0000313" key="2">
    <source>
        <dbReference type="EMBL" id="CAG5113826.1"/>
    </source>
</evidence>
<evidence type="ECO:0000256" key="1">
    <source>
        <dbReference type="SAM" id="MobiDB-lite"/>
    </source>
</evidence>
<sequence length="121" mass="13135">MMSPRDSSDHLSPDPGLQPLRPLTSAKRLRLETDDIVSSDSGASDLNLPTGGAFTDPPLPPPPPAATDTLDWWLESNEGFRDRIRRMSSESSLSIDSITREFNSASSNSHTPKQNPPSLPP</sequence>
<protein>
    <submittedName>
        <fullName evidence="2">Oidioi.mRNA.OKI2018_I69.chr2.g7916.t1.cds</fullName>
    </submittedName>
</protein>
<feature type="region of interest" description="Disordered" evidence="1">
    <location>
        <begin position="1"/>
        <end position="69"/>
    </location>
</feature>
<evidence type="ECO:0000313" key="3">
    <source>
        <dbReference type="Proteomes" id="UP001158576"/>
    </source>
</evidence>
<reference evidence="2 3" key="1">
    <citation type="submission" date="2021-04" db="EMBL/GenBank/DDBJ databases">
        <authorList>
            <person name="Bliznina A."/>
        </authorList>
    </citation>
    <scope>NUCLEOTIDE SEQUENCE [LARGE SCALE GENOMIC DNA]</scope>
</reference>
<keyword evidence="3" id="KW-1185">Reference proteome</keyword>
<name>A0ABN7T7N9_OIKDI</name>
<feature type="region of interest" description="Disordered" evidence="1">
    <location>
        <begin position="86"/>
        <end position="121"/>
    </location>
</feature>
<dbReference type="Proteomes" id="UP001158576">
    <property type="component" value="Chromosome 2"/>
</dbReference>
<proteinExistence type="predicted"/>
<dbReference type="EMBL" id="OU015567">
    <property type="protein sequence ID" value="CAG5113826.1"/>
    <property type="molecule type" value="Genomic_DNA"/>
</dbReference>
<gene>
    <name evidence="2" type="ORF">OKIOD_LOCUS16681</name>
</gene>
<feature type="compositionally biased region" description="Basic and acidic residues" evidence="1">
    <location>
        <begin position="1"/>
        <end position="12"/>
    </location>
</feature>
<feature type="compositionally biased region" description="Polar residues" evidence="1">
    <location>
        <begin position="101"/>
        <end position="113"/>
    </location>
</feature>
<organism evidence="2 3">
    <name type="scientific">Oikopleura dioica</name>
    <name type="common">Tunicate</name>
    <dbReference type="NCBI Taxonomy" id="34765"/>
    <lineage>
        <taxon>Eukaryota</taxon>
        <taxon>Metazoa</taxon>
        <taxon>Chordata</taxon>
        <taxon>Tunicata</taxon>
        <taxon>Appendicularia</taxon>
        <taxon>Copelata</taxon>
        <taxon>Oikopleuridae</taxon>
        <taxon>Oikopleura</taxon>
    </lineage>
</organism>
<accession>A0ABN7T7N9</accession>